<evidence type="ECO:0000256" key="1">
    <source>
        <dbReference type="SAM" id="Phobius"/>
    </source>
</evidence>
<dbReference type="PANTHER" id="PTHR33512:SF7">
    <property type="entry name" value="LEGUME LECTIN DOMAIN-CONTAINING PROTEIN"/>
    <property type="match status" value="1"/>
</dbReference>
<dbReference type="GO" id="GO:0016020">
    <property type="term" value="C:membrane"/>
    <property type="evidence" value="ECO:0007669"/>
    <property type="project" value="TreeGrafter"/>
</dbReference>
<name>A0A5A7P1Q5_STRAF</name>
<dbReference type="OrthoDB" id="768690at2759"/>
<dbReference type="Pfam" id="PF06697">
    <property type="entry name" value="DUF1191"/>
    <property type="match status" value="1"/>
</dbReference>
<feature type="transmembrane region" description="Helical" evidence="1">
    <location>
        <begin position="227"/>
        <end position="248"/>
    </location>
</feature>
<dbReference type="AlphaFoldDB" id="A0A5A7P1Q5"/>
<sequence length="298" mass="33416">MGPNTIIICIIIIIIFISTTKRPWPYVHGSDIKQNDSLDQYLYQYALNNTQNPHTGTLYNVPLPANLSGAELSFIRLRTRSLLRNGANHTPYFTLPPGTIPLPYTKRLDIVYQNLANWSSSYYYVPHHTLVTPVTAFLAYNSNVSSTNYGPLDFILFWKDPIIARFPNLSKNGKEAKCVRFDADGSTEFSNVTEGNSCAVSKQGHFAVVVPTKREYREKANTRVIEVVGSVVGFLGLVMIVVGGLVGYEKWVRKRRMAKMDGLSEVNVALDTIWIGRSRVPYAAGGRSFPVIQNRYVC</sequence>
<gene>
    <name evidence="2" type="ORF">STAS_02117</name>
</gene>
<comment type="caution">
    <text evidence="2">The sequence shown here is derived from an EMBL/GenBank/DDBJ whole genome shotgun (WGS) entry which is preliminary data.</text>
</comment>
<accession>A0A5A7P1Q5</accession>
<dbReference type="PANTHER" id="PTHR33512">
    <property type="entry name" value="PROTEIN, PUTATIVE (DUF1191)-RELATED"/>
    <property type="match status" value="1"/>
</dbReference>
<protein>
    <submittedName>
        <fullName evidence="2">Uncharacterized protein</fullName>
    </submittedName>
</protein>
<keyword evidence="1" id="KW-1133">Transmembrane helix</keyword>
<keyword evidence="1" id="KW-0812">Transmembrane</keyword>
<reference evidence="3" key="1">
    <citation type="journal article" date="2019" name="Curr. Biol.">
        <title>Genome Sequence of Striga asiatica Provides Insight into the Evolution of Plant Parasitism.</title>
        <authorList>
            <person name="Yoshida S."/>
            <person name="Kim S."/>
            <person name="Wafula E.K."/>
            <person name="Tanskanen J."/>
            <person name="Kim Y.M."/>
            <person name="Honaas L."/>
            <person name="Yang Z."/>
            <person name="Spallek T."/>
            <person name="Conn C.E."/>
            <person name="Ichihashi Y."/>
            <person name="Cheong K."/>
            <person name="Cui S."/>
            <person name="Der J.P."/>
            <person name="Gundlach H."/>
            <person name="Jiao Y."/>
            <person name="Hori C."/>
            <person name="Ishida J.K."/>
            <person name="Kasahara H."/>
            <person name="Kiba T."/>
            <person name="Kim M.S."/>
            <person name="Koo N."/>
            <person name="Laohavisit A."/>
            <person name="Lee Y.H."/>
            <person name="Lumba S."/>
            <person name="McCourt P."/>
            <person name="Mortimer J.C."/>
            <person name="Mutuku J.M."/>
            <person name="Nomura T."/>
            <person name="Sasaki-Sekimoto Y."/>
            <person name="Seto Y."/>
            <person name="Wang Y."/>
            <person name="Wakatake T."/>
            <person name="Sakakibara H."/>
            <person name="Demura T."/>
            <person name="Yamaguchi S."/>
            <person name="Yoneyama K."/>
            <person name="Manabe R.I."/>
            <person name="Nelson D.C."/>
            <person name="Schulman A.H."/>
            <person name="Timko M.P."/>
            <person name="dePamphilis C.W."/>
            <person name="Choi D."/>
            <person name="Shirasu K."/>
        </authorList>
    </citation>
    <scope>NUCLEOTIDE SEQUENCE [LARGE SCALE GENOMIC DNA]</scope>
    <source>
        <strain evidence="3">cv. UVA1</strain>
    </source>
</reference>
<keyword evidence="1" id="KW-0472">Membrane</keyword>
<dbReference type="InterPro" id="IPR010605">
    <property type="entry name" value="DUF1191"/>
</dbReference>
<dbReference type="Proteomes" id="UP000325081">
    <property type="component" value="Unassembled WGS sequence"/>
</dbReference>
<proteinExistence type="predicted"/>
<organism evidence="2 3">
    <name type="scientific">Striga asiatica</name>
    <name type="common">Asiatic witchweed</name>
    <name type="synonym">Buchnera asiatica</name>
    <dbReference type="NCBI Taxonomy" id="4170"/>
    <lineage>
        <taxon>Eukaryota</taxon>
        <taxon>Viridiplantae</taxon>
        <taxon>Streptophyta</taxon>
        <taxon>Embryophyta</taxon>
        <taxon>Tracheophyta</taxon>
        <taxon>Spermatophyta</taxon>
        <taxon>Magnoliopsida</taxon>
        <taxon>eudicotyledons</taxon>
        <taxon>Gunneridae</taxon>
        <taxon>Pentapetalae</taxon>
        <taxon>asterids</taxon>
        <taxon>lamiids</taxon>
        <taxon>Lamiales</taxon>
        <taxon>Orobanchaceae</taxon>
        <taxon>Buchnereae</taxon>
        <taxon>Striga</taxon>
    </lineage>
</organism>
<evidence type="ECO:0000313" key="2">
    <source>
        <dbReference type="EMBL" id="GER26471.1"/>
    </source>
</evidence>
<evidence type="ECO:0000313" key="3">
    <source>
        <dbReference type="Proteomes" id="UP000325081"/>
    </source>
</evidence>
<keyword evidence="3" id="KW-1185">Reference proteome</keyword>
<dbReference type="EMBL" id="BKCP01001113">
    <property type="protein sequence ID" value="GER26471.1"/>
    <property type="molecule type" value="Genomic_DNA"/>
</dbReference>